<dbReference type="OMA" id="EFILVQI"/>
<geneLocation type="plasmid" evidence="12">
    <name>cbm2586_p</name>
</geneLocation>
<evidence type="ECO:0000313" key="9">
    <source>
        <dbReference type="EMBL" id="SOY77236.1"/>
    </source>
</evidence>
<comment type="catalytic activity">
    <reaction evidence="6">
        <text>a 2'-deoxyadenosine in DNA + S-adenosyl-L-methionine = an N(6)-methyl-2'-deoxyadenosine in DNA + S-adenosyl-L-homocysteine + H(+)</text>
        <dbReference type="Rhea" id="RHEA:15197"/>
        <dbReference type="Rhea" id="RHEA-COMP:12418"/>
        <dbReference type="Rhea" id="RHEA-COMP:12419"/>
        <dbReference type="ChEBI" id="CHEBI:15378"/>
        <dbReference type="ChEBI" id="CHEBI:57856"/>
        <dbReference type="ChEBI" id="CHEBI:59789"/>
        <dbReference type="ChEBI" id="CHEBI:90615"/>
        <dbReference type="ChEBI" id="CHEBI:90616"/>
        <dbReference type="EC" id="2.1.1.72"/>
    </reaction>
</comment>
<proteinExistence type="inferred from homology"/>
<dbReference type="RefSeq" id="WP_012354401.1">
    <property type="nucleotide sequence ID" value="NZ_CBCRZP010000057.1"/>
</dbReference>
<dbReference type="Proteomes" id="UP000257016">
    <property type="component" value="Unassembled WGS sequence"/>
</dbReference>
<dbReference type="Pfam" id="PF01555">
    <property type="entry name" value="N6_N4_Mtase"/>
    <property type="match status" value="1"/>
</dbReference>
<evidence type="ECO:0000313" key="10">
    <source>
        <dbReference type="EMBL" id="SPD69091.1"/>
    </source>
</evidence>
<dbReference type="EMBL" id="OFSP01000040">
    <property type="protein sequence ID" value="SOY75219.1"/>
    <property type="molecule type" value="Genomic_DNA"/>
</dbReference>
<dbReference type="Gene3D" id="3.40.50.150">
    <property type="entry name" value="Vaccinia Virus protein VP39"/>
    <property type="match status" value="1"/>
</dbReference>
<dbReference type="EMBL" id="LT984815">
    <property type="protein sequence ID" value="SPD69091.1"/>
    <property type="molecule type" value="Genomic_DNA"/>
</dbReference>
<evidence type="ECO:0000313" key="8">
    <source>
        <dbReference type="EMBL" id="SOY75219.1"/>
    </source>
</evidence>
<accession>A0A375F9U3</accession>
<dbReference type="InterPro" id="IPR002941">
    <property type="entry name" value="DNA_methylase_N4/N6"/>
</dbReference>
<dbReference type="PRINTS" id="PR00506">
    <property type="entry name" value="D21N6MTFRASE"/>
</dbReference>
<sequence length="685" mass="77966">MNDISRKLPVPLDGGALDIAADKRALLRDLFPSVFTETKNDHDELVFSVDFERLKAELGAFTEVFESRRERYGMDWPGKKDCLKTIQHRSYATLKPVPEESVRWDSSDNLFIEGDNLEVLKLLQKSYYGKVKMIYIDPPYNTGNEFIYPDNYSESLETYLAYAKLTDEEGKRFATNTASEGRFHTKWLNMMYPRLYLARNLLTEDGTIFVSIDEHEIENLNRLMDEIYGESNRIATIVWKGATDNNPTRVAVEHEYIVCFAKDISRCPAVWKSRVSDAKDMMLAKYEELRPVYSSPGVIQEHFRRFIKDNSESLASITHYNLVDNDGVYTGSRKVHNPKPGGYVYRVEHPETGENCVLPANGYRFPEERMKELIQQKKIIFGDDHTQIVQIKEYLKDFEEKLSSVIHLDSRAGANEIGRLLGNRKVFTNPKPYELLAYIFDFQLDNGDILLDFFAGSCASAQAVMDLNARDGAKRKFIMVQLPERLDASVKEHKEGLSFCRDNGLPENIAEISKSRLRRALDRYSGEDARQAELTSSDADLGFRVFKLDKSNFRRWQQIGANATVDQIAEQLELHVEHVDPSASQEALLFEILLKAGFRPTAKVETVEMADLPLYSVASGALLICLAHRITKELIDAVAAAEPMHFFCLDSAFGGNDQLKANAVQTFAARNQGREKASQIVFRTV</sequence>
<dbReference type="GO" id="GO:0009007">
    <property type="term" value="F:site-specific DNA-methyltransferase (adenine-specific) activity"/>
    <property type="evidence" value="ECO:0007669"/>
    <property type="project" value="UniProtKB-EC"/>
</dbReference>
<dbReference type="REBASE" id="265413">
    <property type="entry name" value="M.Cta3679ORF10002P"/>
</dbReference>
<dbReference type="GO" id="GO:0008170">
    <property type="term" value="F:N-methyltransferase activity"/>
    <property type="evidence" value="ECO:0007669"/>
    <property type="project" value="InterPro"/>
</dbReference>
<keyword evidence="3 8" id="KW-0489">Methyltransferase</keyword>
<dbReference type="PROSITE" id="PS00092">
    <property type="entry name" value="N6_MTASE"/>
    <property type="match status" value="1"/>
</dbReference>
<dbReference type="InterPro" id="IPR002295">
    <property type="entry name" value="N4/N6-MTase_EcoPI_Mod-like"/>
</dbReference>
<keyword evidence="5" id="KW-0949">S-adenosyl-L-methionine</keyword>
<dbReference type="GO" id="GO:0003677">
    <property type="term" value="F:DNA binding"/>
    <property type="evidence" value="ECO:0007669"/>
    <property type="project" value="InterPro"/>
</dbReference>
<comment type="similarity">
    <text evidence="1">Belongs to the N(4)/N(6)-methyltransferase family.</text>
</comment>
<dbReference type="EMBL" id="OFSN01000028">
    <property type="protein sequence ID" value="SOY77236.1"/>
    <property type="molecule type" value="Genomic_DNA"/>
</dbReference>
<dbReference type="GO" id="GO:0032259">
    <property type="term" value="P:methylation"/>
    <property type="evidence" value="ECO:0007669"/>
    <property type="project" value="UniProtKB-KW"/>
</dbReference>
<geneLocation type="plasmid" evidence="11">
    <name>cbm2636p</name>
</geneLocation>
<evidence type="ECO:0000256" key="5">
    <source>
        <dbReference type="ARBA" id="ARBA00022691"/>
    </source>
</evidence>
<evidence type="ECO:0000256" key="1">
    <source>
        <dbReference type="ARBA" id="ARBA00006594"/>
    </source>
</evidence>
<feature type="domain" description="DNA methylase N-4/N-6" evidence="7">
    <location>
        <begin position="131"/>
        <end position="470"/>
    </location>
</feature>
<dbReference type="REBASE" id="265425">
    <property type="entry name" value="M.Cta66322ORF10002P"/>
</dbReference>
<dbReference type="EC" id="2.1.1.72" evidence="2"/>
<dbReference type="GeneID" id="29763672"/>
<name>A0A375F9U3_9BURK</name>
<keyword evidence="4 8" id="KW-0808">Transferase</keyword>
<dbReference type="InterPro" id="IPR029063">
    <property type="entry name" value="SAM-dependent_MTases_sf"/>
</dbReference>
<organism evidence="8">
    <name type="scientific">Cupriavidus taiwanensis</name>
    <dbReference type="NCBI Taxonomy" id="164546"/>
    <lineage>
        <taxon>Bacteria</taxon>
        <taxon>Pseudomonadati</taxon>
        <taxon>Pseudomonadota</taxon>
        <taxon>Betaproteobacteria</taxon>
        <taxon>Burkholderiales</taxon>
        <taxon>Burkholderiaceae</taxon>
        <taxon>Cupriavidus</taxon>
    </lineage>
</organism>
<dbReference type="AlphaFoldDB" id="A0A375F9U3"/>
<evidence type="ECO:0000256" key="3">
    <source>
        <dbReference type="ARBA" id="ARBA00022603"/>
    </source>
</evidence>
<keyword evidence="10" id="KW-0614">Plasmid</keyword>
<evidence type="ECO:0000313" key="12">
    <source>
        <dbReference type="Proteomes" id="UP000257016"/>
    </source>
</evidence>
<protein>
    <recommendedName>
        <fullName evidence="2">site-specific DNA-methyltransferase (adenine-specific)</fullName>
        <ecNumber evidence="2">2.1.1.72</ecNumber>
    </recommendedName>
</protein>
<dbReference type="Proteomes" id="UP000254259">
    <property type="component" value="Plasmid CBM2636p"/>
</dbReference>
<gene>
    <name evidence="9" type="ORF">CBM2586_P10019</name>
    <name evidence="8" type="ORF">CBM2589_P10015</name>
    <name evidence="10" type="ORF">CBM2636_P10002</name>
</gene>
<dbReference type="InterPro" id="IPR002052">
    <property type="entry name" value="DNA_methylase_N6_adenine_CS"/>
</dbReference>
<evidence type="ECO:0000256" key="2">
    <source>
        <dbReference type="ARBA" id="ARBA00011900"/>
    </source>
</evidence>
<evidence type="ECO:0000259" key="7">
    <source>
        <dbReference type="Pfam" id="PF01555"/>
    </source>
</evidence>
<dbReference type="SUPFAM" id="SSF53335">
    <property type="entry name" value="S-adenosyl-L-methionine-dependent methyltransferases"/>
    <property type="match status" value="1"/>
</dbReference>
<evidence type="ECO:0000256" key="4">
    <source>
        <dbReference type="ARBA" id="ARBA00022679"/>
    </source>
</evidence>
<evidence type="ECO:0000313" key="11">
    <source>
        <dbReference type="Proteomes" id="UP000254259"/>
    </source>
</evidence>
<reference evidence="11 12" key="1">
    <citation type="submission" date="2018-01" db="EMBL/GenBank/DDBJ databases">
        <authorList>
            <person name="Clerissi C."/>
        </authorList>
    </citation>
    <scope>NUCLEOTIDE SEQUENCE</scope>
    <source>
        <strain evidence="9">Cupriavidus taiwanensis LMG 19430</strain>
        <strain evidence="8">Cupriavidus taiwanensis STM 3521</strain>
        <strain evidence="10">Cupriavidus taiwanensis SWF 66322</strain>
        <plasmid evidence="12">cbm2586_p</plasmid>
        <plasmid evidence="11">cbm2636p</plasmid>
        <plasmid evidence="10">CBM2636p</plasmid>
    </source>
</reference>
<dbReference type="PIRSF" id="PIRSF015855">
    <property type="entry name" value="TypeIII_Mtase_mKpnI"/>
    <property type="match status" value="1"/>
</dbReference>
<geneLocation type="plasmid" evidence="10">
    <name>CBM2636p</name>
</geneLocation>
<dbReference type="Proteomes" id="UP000256297">
    <property type="component" value="Plasmid CBM2589_p"/>
</dbReference>
<evidence type="ECO:0000256" key="6">
    <source>
        <dbReference type="ARBA" id="ARBA00047942"/>
    </source>
</evidence>